<evidence type="ECO:0000256" key="5">
    <source>
        <dbReference type="ARBA" id="ARBA00023136"/>
    </source>
</evidence>
<reference evidence="9 10" key="1">
    <citation type="submission" date="2014-04" db="EMBL/GenBank/DDBJ databases">
        <title>Genome assembly of Hyalangium minutum DSM 14724.</title>
        <authorList>
            <person name="Sharma G."/>
            <person name="Subramanian S."/>
        </authorList>
    </citation>
    <scope>NUCLEOTIDE SEQUENCE [LARGE SCALE GENOMIC DNA]</scope>
    <source>
        <strain evidence="9 10">DSM 14724</strain>
    </source>
</reference>
<dbReference type="GO" id="GO:0016020">
    <property type="term" value="C:membrane"/>
    <property type="evidence" value="ECO:0007669"/>
    <property type="project" value="UniProtKB-SubCell"/>
</dbReference>
<feature type="transmembrane region" description="Helical" evidence="8">
    <location>
        <begin position="218"/>
        <end position="236"/>
    </location>
</feature>
<feature type="binding site" evidence="7">
    <location>
        <position position="81"/>
    </location>
    <ligand>
        <name>Zn(2+)</name>
        <dbReference type="ChEBI" id="CHEBI:29105"/>
        <note>catalytic</note>
    </ligand>
</feature>
<keyword evidence="6" id="KW-0106">Calcium</keyword>
<evidence type="ECO:0000256" key="2">
    <source>
        <dbReference type="ARBA" id="ARBA00022692"/>
    </source>
</evidence>
<gene>
    <name evidence="9" type="ORF">DB31_6669</name>
</gene>
<accession>A0A085WPT1</accession>
<evidence type="ECO:0000313" key="9">
    <source>
        <dbReference type="EMBL" id="KFE69694.1"/>
    </source>
</evidence>
<keyword evidence="7" id="KW-0862">Zinc</keyword>
<feature type="binding site" evidence="6">
    <location>
        <position position="25"/>
    </location>
    <ligand>
        <name>Ca(2+)</name>
        <dbReference type="ChEBI" id="CHEBI:29108"/>
    </ligand>
</feature>
<dbReference type="PANTHER" id="PTHR46187">
    <property type="entry name" value="ALKALINE CERAMIDASE 3"/>
    <property type="match status" value="1"/>
</dbReference>
<keyword evidence="3" id="KW-0378">Hydrolase</keyword>
<comment type="caution">
    <text evidence="9">The sequence shown here is derived from an EMBL/GenBank/DDBJ whole genome shotgun (WGS) entry which is preliminary data.</text>
</comment>
<feature type="transmembrane region" description="Helical" evidence="8">
    <location>
        <begin position="35"/>
        <end position="54"/>
    </location>
</feature>
<dbReference type="Pfam" id="PF05875">
    <property type="entry name" value="Ceramidase"/>
    <property type="match status" value="1"/>
</dbReference>
<evidence type="ECO:0000256" key="4">
    <source>
        <dbReference type="ARBA" id="ARBA00022989"/>
    </source>
</evidence>
<comment type="cofactor">
    <cofactor evidence="7">
        <name>Zn(2+)</name>
        <dbReference type="ChEBI" id="CHEBI:29105"/>
    </cofactor>
</comment>
<feature type="binding site" evidence="6">
    <location>
        <position position="20"/>
    </location>
    <ligand>
        <name>Ca(2+)</name>
        <dbReference type="ChEBI" id="CHEBI:29108"/>
    </ligand>
</feature>
<evidence type="ECO:0008006" key="11">
    <source>
        <dbReference type="Google" id="ProtNLM"/>
    </source>
</evidence>
<keyword evidence="10" id="KW-1185">Reference proteome</keyword>
<proteinExistence type="predicted"/>
<feature type="transmembrane region" description="Helical" evidence="8">
    <location>
        <begin position="90"/>
        <end position="108"/>
    </location>
</feature>
<dbReference type="GO" id="GO:0046513">
    <property type="term" value="P:ceramide biosynthetic process"/>
    <property type="evidence" value="ECO:0007669"/>
    <property type="project" value="TreeGrafter"/>
</dbReference>
<evidence type="ECO:0000256" key="7">
    <source>
        <dbReference type="PIRSR" id="PIRSR608901-2"/>
    </source>
</evidence>
<keyword evidence="4 8" id="KW-1133">Transmembrane helix</keyword>
<evidence type="ECO:0000313" key="10">
    <source>
        <dbReference type="Proteomes" id="UP000028725"/>
    </source>
</evidence>
<evidence type="ECO:0000256" key="8">
    <source>
        <dbReference type="SAM" id="Phobius"/>
    </source>
</evidence>
<keyword evidence="6" id="KW-0479">Metal-binding</keyword>
<evidence type="ECO:0000256" key="3">
    <source>
        <dbReference type="ARBA" id="ARBA00022801"/>
    </source>
</evidence>
<dbReference type="InterPro" id="IPR008901">
    <property type="entry name" value="ACER"/>
</dbReference>
<keyword evidence="2 8" id="KW-0812">Transmembrane</keyword>
<feature type="binding site" evidence="6">
    <location>
        <position position="34"/>
    </location>
    <ligand>
        <name>Ca(2+)</name>
        <dbReference type="ChEBI" id="CHEBI:29108"/>
    </ligand>
</feature>
<dbReference type="GO" id="GO:0046514">
    <property type="term" value="P:ceramide catabolic process"/>
    <property type="evidence" value="ECO:0007669"/>
    <property type="project" value="TreeGrafter"/>
</dbReference>
<dbReference type="GO" id="GO:0016811">
    <property type="term" value="F:hydrolase activity, acting on carbon-nitrogen (but not peptide) bonds, in linear amides"/>
    <property type="evidence" value="ECO:0007669"/>
    <property type="project" value="InterPro"/>
</dbReference>
<feature type="transmembrane region" description="Helical" evidence="8">
    <location>
        <begin position="144"/>
        <end position="164"/>
    </location>
</feature>
<evidence type="ECO:0000256" key="6">
    <source>
        <dbReference type="PIRSR" id="PIRSR608901-1"/>
    </source>
</evidence>
<feature type="binding site" evidence="6">
    <location>
        <position position="23"/>
    </location>
    <ligand>
        <name>Ca(2+)</name>
        <dbReference type="ChEBI" id="CHEBI:29108"/>
    </ligand>
</feature>
<dbReference type="STRING" id="394096.DB31_6669"/>
<dbReference type="Proteomes" id="UP000028725">
    <property type="component" value="Unassembled WGS sequence"/>
</dbReference>
<dbReference type="PANTHER" id="PTHR46187:SF3">
    <property type="entry name" value="ALKALINE CERAMIDASE 3"/>
    <property type="match status" value="1"/>
</dbReference>
<feature type="binding site" evidence="6">
    <location>
        <position position="21"/>
    </location>
    <ligand>
        <name>Ca(2+)</name>
        <dbReference type="ChEBI" id="CHEBI:29108"/>
    </ligand>
</feature>
<comment type="subcellular location">
    <subcellularLocation>
        <location evidence="1">Membrane</location>
        <topology evidence="1">Multi-pass membrane protein</topology>
    </subcellularLocation>
</comment>
<organism evidence="9 10">
    <name type="scientific">Hyalangium minutum</name>
    <dbReference type="NCBI Taxonomy" id="394096"/>
    <lineage>
        <taxon>Bacteria</taxon>
        <taxon>Pseudomonadati</taxon>
        <taxon>Myxococcota</taxon>
        <taxon>Myxococcia</taxon>
        <taxon>Myxococcales</taxon>
        <taxon>Cystobacterineae</taxon>
        <taxon>Archangiaceae</taxon>
        <taxon>Hyalangium</taxon>
    </lineage>
</organism>
<evidence type="ECO:0000256" key="1">
    <source>
        <dbReference type="ARBA" id="ARBA00004141"/>
    </source>
</evidence>
<sequence length="264" mass="30093">MAVMQETATGFWGPTTSTVDWCETNYEHLYYVGELFNSASSLAMVFAGVLGIVLHRHVLERRFMLAFAMVSVVGLGSIAFHATLLRQAQMMDEVPMLWLVLVILFILLENKPERRFGNWFPLLLLGHAVLITSLNAFTNGPLQFYLFHASFASLELFALGRVYFIHRRNQDRTIRRVYRLGMSAYALAFAVWFTDLRACFTLNVTLPSLGIPNPQLHAWWHILVSCGFYALLLVIAHDRLRTLGRSPQVHFIAGFIPFVRPTMP</sequence>
<feature type="binding site" evidence="7">
    <location>
        <position position="221"/>
    </location>
    <ligand>
        <name>Zn(2+)</name>
        <dbReference type="ChEBI" id="CHEBI:29105"/>
        <note>catalytic</note>
    </ligand>
</feature>
<protein>
    <recommendedName>
        <fullName evidence="11">Alkaline phytoceramidase</fullName>
    </recommendedName>
</protein>
<feature type="binding site" evidence="7">
    <location>
        <position position="217"/>
    </location>
    <ligand>
        <name>Zn(2+)</name>
        <dbReference type="ChEBI" id="CHEBI:29105"/>
        <note>catalytic</note>
    </ligand>
</feature>
<name>A0A085WPT1_9BACT</name>
<feature type="transmembrane region" description="Helical" evidence="8">
    <location>
        <begin position="120"/>
        <end position="138"/>
    </location>
</feature>
<feature type="transmembrane region" description="Helical" evidence="8">
    <location>
        <begin position="185"/>
        <end position="206"/>
    </location>
</feature>
<feature type="transmembrane region" description="Helical" evidence="8">
    <location>
        <begin position="63"/>
        <end position="84"/>
    </location>
</feature>
<keyword evidence="5 8" id="KW-0472">Membrane</keyword>
<dbReference type="EMBL" id="JMCB01000004">
    <property type="protein sequence ID" value="KFE69694.1"/>
    <property type="molecule type" value="Genomic_DNA"/>
</dbReference>
<dbReference type="GO" id="GO:0046872">
    <property type="term" value="F:metal ion binding"/>
    <property type="evidence" value="ECO:0007669"/>
    <property type="project" value="UniProtKB-KW"/>
</dbReference>
<dbReference type="AlphaFoldDB" id="A0A085WPT1"/>